<keyword evidence="5" id="KW-0560">Oxidoreductase</keyword>
<feature type="domain" description="FAD dependent oxidoreductase" evidence="6">
    <location>
        <begin position="19"/>
        <end position="375"/>
    </location>
</feature>
<evidence type="ECO:0000256" key="4">
    <source>
        <dbReference type="ARBA" id="ARBA00022827"/>
    </source>
</evidence>
<dbReference type="InterPro" id="IPR006076">
    <property type="entry name" value="FAD-dep_OxRdtase"/>
</dbReference>
<dbReference type="Pfam" id="PF01266">
    <property type="entry name" value="DAO"/>
    <property type="match status" value="1"/>
</dbReference>
<dbReference type="Proteomes" id="UP000184139">
    <property type="component" value="Unassembled WGS sequence"/>
</dbReference>
<organism evidence="7 8">
    <name type="scientific">Desulfofustis glycolicus DSM 9705</name>
    <dbReference type="NCBI Taxonomy" id="1121409"/>
    <lineage>
        <taxon>Bacteria</taxon>
        <taxon>Pseudomonadati</taxon>
        <taxon>Thermodesulfobacteriota</taxon>
        <taxon>Desulfobulbia</taxon>
        <taxon>Desulfobulbales</taxon>
        <taxon>Desulfocapsaceae</taxon>
        <taxon>Desulfofustis</taxon>
    </lineage>
</organism>
<sequence>MEPSTSRFSEPAHDTVETDVLIVGGGMTGAGIMRDLALRGIHSTLIDRRDLCAGASGGNHGLLHSGARYVSNDRESAVQCRRENVLLRRLARRCIEPTGGLFVAIDGDDPDFAAAFPQWCSVAGIACELVTPDEARRLEPHLSERIIAAYRVDDATVDPFRLALQHVAHAGSLTGSSYRPHSDLIAFDHDNDQLTSAICRDSRTGALLRIRARQFVNAGGAWAGRIAQLAGCPDVHLRYSKGTLLISHDRLTNHVVNRLRPPADGDILVPGGTVSVLGTTSLRIDDPDLAVPTVAEVDRNIAEGAMMLPVLATTRYLRAFSRVRPLLPAGDDGDDRHAVRGFALYDHQGDGLTNFCTITGGKLTTFRLMAQQAADLVAARLGNTTSGRTDTTPLPEDDSCRWTEPGAAPRYWHLAGNRDDMVLCECEMVPQSAIDEIVRCAPGAEEEMTLEAIALRSRAGKGPCQGSFCGIRIASYLYDRGHYRDRTGLQHMRDFFNERFKGMRTVIRGPQAAQMELAEALHCGVLGLDALDDEDDRDPLTQRLETGATDD</sequence>
<dbReference type="STRING" id="1121409.SAMN02745124_00815"/>
<keyword evidence="3" id="KW-0285">Flavoprotein</keyword>
<comment type="cofactor">
    <cofactor evidence="1">
        <name>FAD</name>
        <dbReference type="ChEBI" id="CHEBI:57692"/>
    </cofactor>
</comment>
<dbReference type="Gene3D" id="1.10.10.1100">
    <property type="entry name" value="BFD-like [2Fe-2S]-binding domain"/>
    <property type="match status" value="1"/>
</dbReference>
<dbReference type="InterPro" id="IPR041854">
    <property type="entry name" value="BFD-like_2Fe2S-bd_dom_sf"/>
</dbReference>
<dbReference type="GO" id="GO:0046168">
    <property type="term" value="P:glycerol-3-phosphate catabolic process"/>
    <property type="evidence" value="ECO:0007669"/>
    <property type="project" value="TreeGrafter"/>
</dbReference>
<proteinExistence type="inferred from homology"/>
<dbReference type="AlphaFoldDB" id="A0A1M5TN59"/>
<dbReference type="EMBL" id="FQXS01000003">
    <property type="protein sequence ID" value="SHH52100.1"/>
    <property type="molecule type" value="Genomic_DNA"/>
</dbReference>
<dbReference type="PANTHER" id="PTHR11985">
    <property type="entry name" value="GLYCEROL-3-PHOSPHATE DEHYDROGENASE"/>
    <property type="match status" value="1"/>
</dbReference>
<evidence type="ECO:0000256" key="2">
    <source>
        <dbReference type="ARBA" id="ARBA00007330"/>
    </source>
</evidence>
<dbReference type="PANTHER" id="PTHR11985:SF35">
    <property type="entry name" value="ANAEROBIC GLYCEROL-3-PHOSPHATE DEHYDROGENASE SUBUNIT A"/>
    <property type="match status" value="1"/>
</dbReference>
<evidence type="ECO:0000256" key="1">
    <source>
        <dbReference type="ARBA" id="ARBA00001974"/>
    </source>
</evidence>
<dbReference type="SUPFAM" id="SSF51905">
    <property type="entry name" value="FAD/NAD(P)-binding domain"/>
    <property type="match status" value="1"/>
</dbReference>
<gene>
    <name evidence="7" type="ORF">SAMN02745124_00815</name>
</gene>
<dbReference type="InterPro" id="IPR000447">
    <property type="entry name" value="G3P_DH_FAD-dep"/>
</dbReference>
<dbReference type="NCBIfam" id="NF008313">
    <property type="entry name" value="PRK11101.1"/>
    <property type="match status" value="1"/>
</dbReference>
<evidence type="ECO:0000256" key="5">
    <source>
        <dbReference type="ARBA" id="ARBA00023002"/>
    </source>
</evidence>
<dbReference type="RefSeq" id="WP_143165909.1">
    <property type="nucleotide sequence ID" value="NZ_FQXS01000003.1"/>
</dbReference>
<dbReference type="UniPathway" id="UPA00618">
    <property type="reaction ID" value="UER00673"/>
</dbReference>
<evidence type="ECO:0000259" key="6">
    <source>
        <dbReference type="Pfam" id="PF01266"/>
    </source>
</evidence>
<evidence type="ECO:0000256" key="3">
    <source>
        <dbReference type="ARBA" id="ARBA00022630"/>
    </source>
</evidence>
<accession>A0A1M5TN59</accession>
<evidence type="ECO:0000313" key="7">
    <source>
        <dbReference type="EMBL" id="SHH52100.1"/>
    </source>
</evidence>
<evidence type="ECO:0000313" key="8">
    <source>
        <dbReference type="Proteomes" id="UP000184139"/>
    </source>
</evidence>
<name>A0A1M5TN59_9BACT</name>
<keyword evidence="4" id="KW-0274">FAD</keyword>
<keyword evidence="8" id="KW-1185">Reference proteome</keyword>
<dbReference type="GO" id="GO:0019563">
    <property type="term" value="P:glycerol catabolic process"/>
    <property type="evidence" value="ECO:0007669"/>
    <property type="project" value="UniProtKB-UniPathway"/>
</dbReference>
<protein>
    <submittedName>
        <fullName evidence="7">Glycerol-3-phosphate dehydrogenase</fullName>
    </submittedName>
</protein>
<dbReference type="Gene3D" id="3.50.50.60">
    <property type="entry name" value="FAD/NAD(P)-binding domain"/>
    <property type="match status" value="3"/>
</dbReference>
<reference evidence="7 8" key="1">
    <citation type="submission" date="2016-11" db="EMBL/GenBank/DDBJ databases">
        <authorList>
            <person name="Jaros S."/>
            <person name="Januszkiewicz K."/>
            <person name="Wedrychowicz H."/>
        </authorList>
    </citation>
    <scope>NUCLEOTIDE SEQUENCE [LARGE SCALE GENOMIC DNA]</scope>
    <source>
        <strain evidence="7 8">DSM 9705</strain>
    </source>
</reference>
<dbReference type="GO" id="GO:0004368">
    <property type="term" value="F:glycerol-3-phosphate dehydrogenase (quinone) activity"/>
    <property type="evidence" value="ECO:0007669"/>
    <property type="project" value="InterPro"/>
</dbReference>
<dbReference type="PRINTS" id="PR01001">
    <property type="entry name" value="FADG3PDH"/>
</dbReference>
<dbReference type="InterPro" id="IPR036188">
    <property type="entry name" value="FAD/NAD-bd_sf"/>
</dbReference>
<comment type="similarity">
    <text evidence="2">Belongs to the FAD-dependent glycerol-3-phosphate dehydrogenase family.</text>
</comment>